<comment type="caution">
    <text evidence="2">The sequence shown here is derived from an EMBL/GenBank/DDBJ whole genome shotgun (WGS) entry which is preliminary data.</text>
</comment>
<keyword evidence="1" id="KW-0812">Transmembrane</keyword>
<protein>
    <submittedName>
        <fullName evidence="2">Uncharacterized protein</fullName>
    </submittedName>
</protein>
<evidence type="ECO:0000313" key="2">
    <source>
        <dbReference type="EMBL" id="MFC3935874.1"/>
    </source>
</evidence>
<name>A0ABV8DCQ3_9BURK</name>
<feature type="transmembrane region" description="Helical" evidence="1">
    <location>
        <begin position="154"/>
        <end position="172"/>
    </location>
</feature>
<dbReference type="EMBL" id="JBHSAJ010000042">
    <property type="protein sequence ID" value="MFC3935874.1"/>
    <property type="molecule type" value="Genomic_DNA"/>
</dbReference>
<feature type="transmembrane region" description="Helical" evidence="1">
    <location>
        <begin position="178"/>
        <end position="203"/>
    </location>
</feature>
<dbReference type="RefSeq" id="WP_156358772.1">
    <property type="nucleotide sequence ID" value="NZ_JAMXAX010000037.1"/>
</dbReference>
<organism evidence="2 3">
    <name type="scientific">Acidovorax facilis</name>
    <dbReference type="NCBI Taxonomy" id="12917"/>
    <lineage>
        <taxon>Bacteria</taxon>
        <taxon>Pseudomonadati</taxon>
        <taxon>Pseudomonadota</taxon>
        <taxon>Betaproteobacteria</taxon>
        <taxon>Burkholderiales</taxon>
        <taxon>Comamonadaceae</taxon>
        <taxon>Acidovorax</taxon>
    </lineage>
</organism>
<dbReference type="Proteomes" id="UP001595693">
    <property type="component" value="Unassembled WGS sequence"/>
</dbReference>
<proteinExistence type="predicted"/>
<keyword evidence="1" id="KW-1133">Transmembrane helix</keyword>
<evidence type="ECO:0000256" key="1">
    <source>
        <dbReference type="SAM" id="Phobius"/>
    </source>
</evidence>
<reference evidence="3" key="1">
    <citation type="journal article" date="2019" name="Int. J. Syst. Evol. Microbiol.">
        <title>The Global Catalogue of Microorganisms (GCM) 10K type strain sequencing project: providing services to taxonomists for standard genome sequencing and annotation.</title>
        <authorList>
            <consortium name="The Broad Institute Genomics Platform"/>
            <consortium name="The Broad Institute Genome Sequencing Center for Infectious Disease"/>
            <person name="Wu L."/>
            <person name="Ma J."/>
        </authorList>
    </citation>
    <scope>NUCLEOTIDE SEQUENCE [LARGE SCALE GENOMIC DNA]</scope>
    <source>
        <strain evidence="3">CCUG 2113</strain>
    </source>
</reference>
<evidence type="ECO:0000313" key="3">
    <source>
        <dbReference type="Proteomes" id="UP001595693"/>
    </source>
</evidence>
<gene>
    <name evidence="2" type="ORF">ACFOW3_14750</name>
</gene>
<keyword evidence="3" id="KW-1185">Reference proteome</keyword>
<accession>A0ABV8DCQ3</accession>
<sequence>MSENAKFEISTACSTLEISFELGTVKSRQPFEYKQSSHNHDWIGKNIQCSAVSWIEWDNKQLPDKVVFDDAFAIGQRVAILDVNCRNKGGESELEKAMVLINLSTRRAYHNAEIESPQFGQSYIPDLSEKRWTGMRDFSVQSESARGYSFARKIGLAGGFIFTLLHYFNTLYVKTIQIIVNFVGVGLVSYFIGILIALALGLFGKTTKYNHEFNTKFKEIVDKTISIINSTQTA</sequence>
<keyword evidence="1" id="KW-0472">Membrane</keyword>